<gene>
    <name evidence="2" type="ORF">HELGO_WM26598</name>
</gene>
<name>A0A6S6UMJ4_9GAMM</name>
<evidence type="ECO:0000256" key="1">
    <source>
        <dbReference type="SAM" id="Coils"/>
    </source>
</evidence>
<protein>
    <recommendedName>
        <fullName evidence="3">DUF4393 domain-containing protein</fullName>
    </recommendedName>
</protein>
<feature type="coiled-coil region" evidence="1">
    <location>
        <begin position="42"/>
        <end position="69"/>
    </location>
</feature>
<evidence type="ECO:0008006" key="3">
    <source>
        <dbReference type="Google" id="ProtNLM"/>
    </source>
</evidence>
<evidence type="ECO:0000313" key="2">
    <source>
        <dbReference type="EMBL" id="CAA6830690.1"/>
    </source>
</evidence>
<organism evidence="2">
    <name type="scientific">uncultured Thiotrichaceae bacterium</name>
    <dbReference type="NCBI Taxonomy" id="298394"/>
    <lineage>
        <taxon>Bacteria</taxon>
        <taxon>Pseudomonadati</taxon>
        <taxon>Pseudomonadota</taxon>
        <taxon>Gammaproteobacteria</taxon>
        <taxon>Thiotrichales</taxon>
        <taxon>Thiotrichaceae</taxon>
        <taxon>environmental samples</taxon>
    </lineage>
</organism>
<accession>A0A6S6UMJ4</accession>
<dbReference type="EMBL" id="CACVAT010000618">
    <property type="protein sequence ID" value="CAA6830690.1"/>
    <property type="molecule type" value="Genomic_DNA"/>
</dbReference>
<reference evidence="2" key="1">
    <citation type="submission" date="2020-01" db="EMBL/GenBank/DDBJ databases">
        <authorList>
            <person name="Meier V. D."/>
            <person name="Meier V D."/>
        </authorList>
    </citation>
    <scope>NUCLEOTIDE SEQUENCE</scope>
    <source>
        <strain evidence="2">HLG_WM_MAG_09</strain>
    </source>
</reference>
<keyword evidence="1" id="KW-0175">Coiled coil</keyword>
<sequence length="236" mass="26851">MTKIIEKPDIATMFSKGIVGAIPFVGPLAAEIIGATIPNQRIDRIESFLEKLENKIKEIDKEKVQALIKNPETIDLFEDAFIQASRALSEDRKEYIASLLKNSLDSDEIEYIEYKRLLSVLGELNDLEILMLISQRFNLMGCSDPESEQFWEKHREILQEPPAYMGSTQEEIDKNTIFLAHKLHLVNLGLLKPRFKKPNRGEIPEFDEKTGMIKSSGFDSTSLGRLLLKAIDQGEK</sequence>
<proteinExistence type="predicted"/>
<dbReference type="AlphaFoldDB" id="A0A6S6UMJ4"/>